<name>A0A2T3B2N5_AMORE</name>
<dbReference type="EMBL" id="KZ679011">
    <property type="protein sequence ID" value="PSS18832.1"/>
    <property type="molecule type" value="Genomic_DNA"/>
</dbReference>
<accession>A0A2T3B2N5</accession>
<gene>
    <name evidence="1" type="ORF">M430DRAFT_244397</name>
</gene>
<organism evidence="1 2">
    <name type="scientific">Amorphotheca resinae ATCC 22711</name>
    <dbReference type="NCBI Taxonomy" id="857342"/>
    <lineage>
        <taxon>Eukaryota</taxon>
        <taxon>Fungi</taxon>
        <taxon>Dikarya</taxon>
        <taxon>Ascomycota</taxon>
        <taxon>Pezizomycotina</taxon>
        <taxon>Leotiomycetes</taxon>
        <taxon>Helotiales</taxon>
        <taxon>Amorphothecaceae</taxon>
        <taxon>Amorphotheca</taxon>
    </lineage>
</organism>
<dbReference type="InParanoid" id="A0A2T3B2N5"/>
<keyword evidence="2" id="KW-1185">Reference proteome</keyword>
<protein>
    <submittedName>
        <fullName evidence="1">Uncharacterized protein</fullName>
    </submittedName>
</protein>
<dbReference type="AlphaFoldDB" id="A0A2T3B2N5"/>
<sequence length="174" mass="19919">MSTVMSSDASRPGIQPAELAHVDQWDEPSAAGPYRVKPAIIVSWPCIRDPCLMRRRTYYCMQLSILLTESMSLIRSIRGRYTSVLRELCKPQEDSGRLSTGTIFSRRDYDQAVSAVRTSYYKTGRDQTPFCWVYFRFLDLPSGIDTRAACLDKTRTEYCCCLLACLSERRTQTL</sequence>
<dbReference type="GeneID" id="36573145"/>
<proteinExistence type="predicted"/>
<evidence type="ECO:0000313" key="1">
    <source>
        <dbReference type="EMBL" id="PSS18832.1"/>
    </source>
</evidence>
<evidence type="ECO:0000313" key="2">
    <source>
        <dbReference type="Proteomes" id="UP000241818"/>
    </source>
</evidence>
<dbReference type="RefSeq" id="XP_024721184.1">
    <property type="nucleotide sequence ID" value="XM_024865064.1"/>
</dbReference>
<dbReference type="Proteomes" id="UP000241818">
    <property type="component" value="Unassembled WGS sequence"/>
</dbReference>
<reference evidence="1 2" key="1">
    <citation type="journal article" date="2018" name="New Phytol.">
        <title>Comparative genomics and transcriptomics depict ericoid mycorrhizal fungi as versatile saprotrophs and plant mutualists.</title>
        <authorList>
            <person name="Martino E."/>
            <person name="Morin E."/>
            <person name="Grelet G.A."/>
            <person name="Kuo A."/>
            <person name="Kohler A."/>
            <person name="Daghino S."/>
            <person name="Barry K.W."/>
            <person name="Cichocki N."/>
            <person name="Clum A."/>
            <person name="Dockter R.B."/>
            <person name="Hainaut M."/>
            <person name="Kuo R.C."/>
            <person name="LaButti K."/>
            <person name="Lindahl B.D."/>
            <person name="Lindquist E.A."/>
            <person name="Lipzen A."/>
            <person name="Khouja H.R."/>
            <person name="Magnuson J."/>
            <person name="Murat C."/>
            <person name="Ohm R.A."/>
            <person name="Singer S.W."/>
            <person name="Spatafora J.W."/>
            <person name="Wang M."/>
            <person name="Veneault-Fourrey C."/>
            <person name="Henrissat B."/>
            <person name="Grigoriev I.V."/>
            <person name="Martin F.M."/>
            <person name="Perotto S."/>
        </authorList>
    </citation>
    <scope>NUCLEOTIDE SEQUENCE [LARGE SCALE GENOMIC DNA]</scope>
    <source>
        <strain evidence="1 2">ATCC 22711</strain>
    </source>
</reference>